<feature type="binding site" evidence="8">
    <location>
        <position position="368"/>
    </location>
    <ligand>
        <name>[4Fe-4S] cluster</name>
        <dbReference type="ChEBI" id="CHEBI:49883"/>
        <label>1</label>
    </ligand>
</feature>
<keyword evidence="8" id="KW-0472">Membrane</keyword>
<feature type="binding site" evidence="8">
    <location>
        <position position="375"/>
    </location>
    <ligand>
        <name>[4Fe-4S] cluster</name>
        <dbReference type="ChEBI" id="CHEBI:49883"/>
        <label>2</label>
    </ligand>
</feature>
<keyword evidence="8" id="KW-0997">Cell inner membrane</keyword>
<dbReference type="PROSITE" id="PS00198">
    <property type="entry name" value="4FE4S_FER_1"/>
    <property type="match status" value="1"/>
</dbReference>
<keyword evidence="8" id="KW-1278">Translocase</keyword>
<evidence type="ECO:0000256" key="8">
    <source>
        <dbReference type="HAMAP-Rule" id="MF_00461"/>
    </source>
</evidence>
<dbReference type="InterPro" id="IPR026902">
    <property type="entry name" value="RnfC_N"/>
</dbReference>
<dbReference type="NCBIfam" id="TIGR01945">
    <property type="entry name" value="rnfC"/>
    <property type="match status" value="1"/>
</dbReference>
<dbReference type="GO" id="GO:0022900">
    <property type="term" value="P:electron transport chain"/>
    <property type="evidence" value="ECO:0007669"/>
    <property type="project" value="UniProtKB-UniRule"/>
</dbReference>
<evidence type="ECO:0000256" key="9">
    <source>
        <dbReference type="SAM" id="MobiDB-lite"/>
    </source>
</evidence>
<evidence type="ECO:0000313" key="12">
    <source>
        <dbReference type="Proteomes" id="UP000388235"/>
    </source>
</evidence>
<feature type="binding site" evidence="8">
    <location>
        <position position="414"/>
    </location>
    <ligand>
        <name>[4Fe-4S] cluster</name>
        <dbReference type="ChEBI" id="CHEBI:49883"/>
        <label>1</label>
    </ligand>
</feature>
<proteinExistence type="inferred from homology"/>
<evidence type="ECO:0000256" key="1">
    <source>
        <dbReference type="ARBA" id="ARBA00022448"/>
    </source>
</evidence>
<evidence type="ECO:0000256" key="4">
    <source>
        <dbReference type="ARBA" id="ARBA00022737"/>
    </source>
</evidence>
<dbReference type="OrthoDB" id="9767754at2"/>
<dbReference type="SUPFAM" id="SSF142019">
    <property type="entry name" value="Nqo1 FMN-binding domain-like"/>
    <property type="match status" value="1"/>
</dbReference>
<reference evidence="11 12" key="1">
    <citation type="submission" date="2019-11" db="EMBL/GenBank/DDBJ databases">
        <authorList>
            <person name="Khan S.A."/>
            <person name="Jeon C.O."/>
            <person name="Chun B.H."/>
        </authorList>
    </citation>
    <scope>NUCLEOTIDE SEQUENCE [LARGE SCALE GENOMIC DNA]</scope>
    <source>
        <strain evidence="11 12">IMCC 1097</strain>
    </source>
</reference>
<comment type="function">
    <text evidence="8">Part of a membrane-bound complex that couples electron transfer with translocation of ions across the membrane.</text>
</comment>
<dbReference type="PROSITE" id="PS51379">
    <property type="entry name" value="4FE4S_FER_2"/>
    <property type="match status" value="2"/>
</dbReference>
<dbReference type="RefSeq" id="WP_153713310.1">
    <property type="nucleotide sequence ID" value="NZ_CP045871.1"/>
</dbReference>
<evidence type="ECO:0000256" key="7">
    <source>
        <dbReference type="ARBA" id="ARBA00023014"/>
    </source>
</evidence>
<comment type="subcellular location">
    <subcellularLocation>
        <location evidence="8">Cell inner membrane</location>
        <topology evidence="8">Peripheral membrane protein</topology>
    </subcellularLocation>
</comment>
<dbReference type="PANTHER" id="PTHR43034">
    <property type="entry name" value="ION-TRANSLOCATING OXIDOREDUCTASE COMPLEX SUBUNIT C"/>
    <property type="match status" value="1"/>
</dbReference>
<evidence type="ECO:0000259" key="10">
    <source>
        <dbReference type="PROSITE" id="PS51379"/>
    </source>
</evidence>
<keyword evidence="3 8" id="KW-0479">Metal-binding</keyword>
<dbReference type="EMBL" id="CP045871">
    <property type="protein sequence ID" value="QGG79806.1"/>
    <property type="molecule type" value="Genomic_DNA"/>
</dbReference>
<keyword evidence="12" id="KW-1185">Reference proteome</keyword>
<gene>
    <name evidence="11" type="primary">rsxC</name>
    <name evidence="8" type="synonym">rnfC</name>
    <name evidence="11" type="ORF">GH975_04145</name>
</gene>
<dbReference type="AlphaFoldDB" id="A0A5Q2QCR9"/>
<dbReference type="InterPro" id="IPR010208">
    <property type="entry name" value="Ion_transpt_RnfC/RsxC"/>
</dbReference>
<feature type="binding site" evidence="8">
    <location>
        <position position="365"/>
    </location>
    <ligand>
        <name>[4Fe-4S] cluster</name>
        <dbReference type="ChEBI" id="CHEBI:49883"/>
        <label>1</label>
    </ligand>
</feature>
<comment type="subunit">
    <text evidence="8">The complex is composed of six subunits: RnfA, RnfB, RnfC, RnfD, RnfE and RnfG.</text>
</comment>
<feature type="domain" description="4Fe-4S ferredoxin-type" evidence="10">
    <location>
        <begin position="355"/>
        <end position="384"/>
    </location>
</feature>
<dbReference type="GO" id="GO:0005886">
    <property type="term" value="C:plasma membrane"/>
    <property type="evidence" value="ECO:0007669"/>
    <property type="project" value="UniProtKB-SubCell"/>
</dbReference>
<dbReference type="PANTHER" id="PTHR43034:SF2">
    <property type="entry name" value="ION-TRANSLOCATING OXIDOREDUCTASE COMPLEX SUBUNIT C"/>
    <property type="match status" value="1"/>
</dbReference>
<comment type="cofactor">
    <cofactor evidence="8">
        <name>[4Fe-4S] cluster</name>
        <dbReference type="ChEBI" id="CHEBI:49883"/>
    </cofactor>
    <text evidence="8">Binds 2 [4Fe-4S] clusters per subunit.</text>
</comment>
<dbReference type="EC" id="7.-.-.-" evidence="8"/>
<feature type="domain" description="4Fe-4S ferredoxin-type" evidence="10">
    <location>
        <begin position="394"/>
        <end position="424"/>
    </location>
</feature>
<dbReference type="GO" id="GO:0009055">
    <property type="term" value="F:electron transfer activity"/>
    <property type="evidence" value="ECO:0007669"/>
    <property type="project" value="InterPro"/>
</dbReference>
<dbReference type="Pfam" id="PF13375">
    <property type="entry name" value="RnfC_N"/>
    <property type="match status" value="1"/>
</dbReference>
<dbReference type="InterPro" id="IPR037225">
    <property type="entry name" value="Nuo51_FMN-bd_sf"/>
</dbReference>
<feature type="region of interest" description="Disordered" evidence="9">
    <location>
        <begin position="474"/>
        <end position="503"/>
    </location>
</feature>
<accession>A0A5Q2QCR9</accession>
<name>A0A5Q2QCR9_9GAMM</name>
<protein>
    <recommendedName>
        <fullName evidence="8">Ion-translocating oxidoreductase complex subunit C</fullName>
        <ecNumber evidence="8">7.-.-.-</ecNumber>
    </recommendedName>
    <alternativeName>
        <fullName evidence="8">Rnf electron transport complex subunit C</fullName>
    </alternativeName>
</protein>
<dbReference type="HAMAP" id="MF_00461">
    <property type="entry name" value="RsxC_RnfC"/>
    <property type="match status" value="1"/>
</dbReference>
<evidence type="ECO:0000256" key="6">
    <source>
        <dbReference type="ARBA" id="ARBA00023004"/>
    </source>
</evidence>
<feature type="binding site" evidence="8">
    <location>
        <position position="371"/>
    </location>
    <ligand>
        <name>[4Fe-4S] cluster</name>
        <dbReference type="ChEBI" id="CHEBI:49883"/>
        <label>1</label>
    </ligand>
</feature>
<evidence type="ECO:0000256" key="2">
    <source>
        <dbReference type="ARBA" id="ARBA00022485"/>
    </source>
</evidence>
<feature type="binding site" evidence="8">
    <location>
        <position position="407"/>
    </location>
    <ligand>
        <name>[4Fe-4S] cluster</name>
        <dbReference type="ChEBI" id="CHEBI:49883"/>
        <label>2</label>
    </ligand>
</feature>
<keyword evidence="2 8" id="KW-0004">4Fe-4S</keyword>
<dbReference type="GO" id="GO:0051539">
    <property type="term" value="F:4 iron, 4 sulfur cluster binding"/>
    <property type="evidence" value="ECO:0007669"/>
    <property type="project" value="UniProtKB-KW"/>
</dbReference>
<organism evidence="11 12">
    <name type="scientific">Litorivicinus lipolyticus</name>
    <dbReference type="NCBI Taxonomy" id="418701"/>
    <lineage>
        <taxon>Bacteria</taxon>
        <taxon>Pseudomonadati</taxon>
        <taxon>Pseudomonadota</taxon>
        <taxon>Gammaproteobacteria</taxon>
        <taxon>Oceanospirillales</taxon>
        <taxon>Litorivicinaceae</taxon>
        <taxon>Litorivicinus</taxon>
    </lineage>
</organism>
<dbReference type="SUPFAM" id="SSF46548">
    <property type="entry name" value="alpha-helical ferredoxin"/>
    <property type="match status" value="1"/>
</dbReference>
<dbReference type="InterPro" id="IPR017900">
    <property type="entry name" value="4Fe4S_Fe_S_CS"/>
</dbReference>
<dbReference type="GO" id="GO:0046872">
    <property type="term" value="F:metal ion binding"/>
    <property type="evidence" value="ECO:0007669"/>
    <property type="project" value="UniProtKB-KW"/>
</dbReference>
<feature type="binding site" evidence="8">
    <location>
        <position position="410"/>
    </location>
    <ligand>
        <name>[4Fe-4S] cluster</name>
        <dbReference type="ChEBI" id="CHEBI:49883"/>
        <label>2</label>
    </ligand>
</feature>
<keyword evidence="5 8" id="KW-0249">Electron transport</keyword>
<keyword evidence="1 8" id="KW-0813">Transport</keyword>
<dbReference type="KEGG" id="llp:GH975_04145"/>
<dbReference type="Pfam" id="PF12838">
    <property type="entry name" value="Fer4_7"/>
    <property type="match status" value="1"/>
</dbReference>
<evidence type="ECO:0000256" key="3">
    <source>
        <dbReference type="ARBA" id="ARBA00022723"/>
    </source>
</evidence>
<keyword evidence="6 8" id="KW-0408">Iron</keyword>
<dbReference type="Proteomes" id="UP000388235">
    <property type="component" value="Chromosome"/>
</dbReference>
<dbReference type="Gene3D" id="3.30.70.20">
    <property type="match status" value="1"/>
</dbReference>
<dbReference type="Gene3D" id="3.40.50.11540">
    <property type="entry name" value="NADH-ubiquinone oxidoreductase 51kDa subunit"/>
    <property type="match status" value="1"/>
</dbReference>
<dbReference type="Pfam" id="PF01512">
    <property type="entry name" value="Complex1_51K"/>
    <property type="match status" value="1"/>
</dbReference>
<dbReference type="NCBIfam" id="NF003454">
    <property type="entry name" value="PRK05035.1"/>
    <property type="match status" value="1"/>
</dbReference>
<feature type="binding site" evidence="8">
    <location>
        <position position="404"/>
    </location>
    <ligand>
        <name>[4Fe-4S] cluster</name>
        <dbReference type="ChEBI" id="CHEBI:49883"/>
        <label>2</label>
    </ligand>
</feature>
<sequence length="503" mass="53556">MIHHATHSLTGGIHPDEHKDLSCQVPIRPTALSDTLVFSLQTGRHGLEPVVADGAQVLAGDCIARGTGTFAQAWHAPTSGTLDYIDDLPATDAYGQCGPGLRLTVDGLDRWCEPQPPLSREHDRSALIARIEWAGIAGMGGAGFPTHVKLAADKAVRTLIINMAECEPYISCDDALARACADDILAGASWVKHLIGASRVLIGIEDNKPEAIAALEVAIGDWPELAAELWVCPTVYPSGGEKQLIEILTGEQVPAGQLPQALGYHMHNPATLVAIRDAIEYGRPLTHRLVTLTGEGASDAGNRRVALGTPLIDLARLAGADEHANVIMGGPMMGFQVPRLDAGVIKTSNCLLIAPPAEVPAQQPCIRCGDCATVCPASLQPQTLFWQIQADDAPRAQAEGLMDCIECGACAYVCPSQIPLVSYYRHGKDQLRQRALDQVKSDRARDRFETRQARLDAEAAAKAAKRAARAQALEAAKAGGDDPRKAQVQAAVERARAKKKDAS</sequence>
<comment type="similarity">
    <text evidence="8">Belongs to the 4Fe4S bacterial-type ferredoxin family. RnfC subfamily.</text>
</comment>
<dbReference type="InterPro" id="IPR011538">
    <property type="entry name" value="Nuo51_FMN-bd"/>
</dbReference>
<evidence type="ECO:0000313" key="11">
    <source>
        <dbReference type="EMBL" id="QGG79806.1"/>
    </source>
</evidence>
<keyword evidence="8" id="KW-1003">Cell membrane</keyword>
<keyword evidence="7 8" id="KW-0411">Iron-sulfur</keyword>
<evidence type="ECO:0000256" key="5">
    <source>
        <dbReference type="ARBA" id="ARBA00022982"/>
    </source>
</evidence>
<dbReference type="InterPro" id="IPR017896">
    <property type="entry name" value="4Fe4S_Fe-S-bd"/>
</dbReference>
<keyword evidence="4 8" id="KW-0677">Repeat</keyword>